<dbReference type="Pfam" id="PF22289">
    <property type="entry name" value="DmmA-like_C"/>
    <property type="match status" value="1"/>
</dbReference>
<dbReference type="Proteomes" id="UP000199017">
    <property type="component" value="Unassembled WGS sequence"/>
</dbReference>
<dbReference type="EMBL" id="FNDU01000024">
    <property type="protein sequence ID" value="SDJ11620.1"/>
    <property type="molecule type" value="Genomic_DNA"/>
</dbReference>
<gene>
    <name evidence="2" type="ORF">SAMN05216352_12430</name>
</gene>
<dbReference type="STRING" id="930129.SAMN05216352_12430"/>
<evidence type="ECO:0000259" key="1">
    <source>
        <dbReference type="Pfam" id="PF22289"/>
    </source>
</evidence>
<organism evidence="2 3">
    <name type="scientific">Alteribacillus bidgolensis</name>
    <dbReference type="NCBI Taxonomy" id="930129"/>
    <lineage>
        <taxon>Bacteria</taxon>
        <taxon>Bacillati</taxon>
        <taxon>Bacillota</taxon>
        <taxon>Bacilli</taxon>
        <taxon>Bacillales</taxon>
        <taxon>Bacillaceae</taxon>
        <taxon>Alteribacillus</taxon>
    </lineage>
</organism>
<accession>A0A1G8R5D8</accession>
<keyword evidence="3" id="KW-1185">Reference proteome</keyword>
<feature type="domain" description="Dimethylamine monooxygenase subunit DmmA-like C-terminal" evidence="1">
    <location>
        <begin position="227"/>
        <end position="269"/>
    </location>
</feature>
<protein>
    <recommendedName>
        <fullName evidence="1">Dimethylamine monooxygenase subunit DmmA-like C-terminal domain-containing protein</fullName>
    </recommendedName>
</protein>
<dbReference type="InterPro" id="IPR048037">
    <property type="entry name" value="DmmA-like_C"/>
</dbReference>
<dbReference type="NCBIfam" id="NF041259">
    <property type="entry name" value="mono_DmmA_fam"/>
    <property type="match status" value="1"/>
</dbReference>
<evidence type="ECO:0000313" key="3">
    <source>
        <dbReference type="Proteomes" id="UP000199017"/>
    </source>
</evidence>
<dbReference type="OrthoDB" id="2867625at2"/>
<dbReference type="AlphaFoldDB" id="A0A1G8R5D8"/>
<sequence>MYSIKFFLTREELSFNKGYVGEVKLVNGSIPYTISRSNEITINNTRFELPINLVELNKEEGRYLLLINTADYQEQKRLDLVRSLRNQTFELQAQDYSFFKLHSNCKKVLLLIDKLALIESLAIVHSLSINKIETQFFLKINSQQESIFNYMALRNYLQEIPYNNAAILPSSSYDKKVQSIFEKQKIGTNIFISGSFSMLDSLKQKAYEAGFSDEEIQYRGFGQKQEKIYCVKCYSYNKKHSTQTIECENCNTILDVSDHFSRRLNAYLGYIDV</sequence>
<evidence type="ECO:0000313" key="2">
    <source>
        <dbReference type="EMBL" id="SDJ11620.1"/>
    </source>
</evidence>
<reference evidence="2 3" key="1">
    <citation type="submission" date="2016-10" db="EMBL/GenBank/DDBJ databases">
        <authorList>
            <person name="de Groot N.N."/>
        </authorList>
    </citation>
    <scope>NUCLEOTIDE SEQUENCE [LARGE SCALE GENOMIC DNA]</scope>
    <source>
        <strain evidence="3">P4B,CCM 7963,CECT 7998,DSM 25260,IBRC-M 10614,KCTC 13821</strain>
    </source>
</reference>
<proteinExistence type="predicted"/>
<name>A0A1G8R5D8_9BACI</name>
<dbReference type="RefSeq" id="WP_091588111.1">
    <property type="nucleotide sequence ID" value="NZ_FNDU01000024.1"/>
</dbReference>